<dbReference type="GO" id="GO:0003677">
    <property type="term" value="F:DNA binding"/>
    <property type="evidence" value="ECO:0007669"/>
    <property type="project" value="UniProtKB-KW"/>
</dbReference>
<evidence type="ECO:0000256" key="1">
    <source>
        <dbReference type="ARBA" id="ARBA00023015"/>
    </source>
</evidence>
<dbReference type="InterPro" id="IPR018356">
    <property type="entry name" value="Tscrpt_reg_HTH_DeoR_CS"/>
</dbReference>
<dbReference type="Proteomes" id="UP001204320">
    <property type="component" value="Unassembled WGS sequence"/>
</dbReference>
<dbReference type="PANTHER" id="PTHR30363:SF56">
    <property type="entry name" value="TRANSCRIPTIONAL REGULATOR, DEOR FAMILY"/>
    <property type="match status" value="1"/>
</dbReference>
<dbReference type="PROSITE" id="PS00894">
    <property type="entry name" value="HTH_DEOR_1"/>
    <property type="match status" value="1"/>
</dbReference>
<feature type="domain" description="HTH deoR-type" evidence="4">
    <location>
        <begin position="3"/>
        <end position="58"/>
    </location>
</feature>
<dbReference type="InterPro" id="IPR014036">
    <property type="entry name" value="DeoR-like_C"/>
</dbReference>
<sequence length="254" mass="27533">MLARERQDIIIRLVREHGSVTTSELMSMLGASESTVRRDLEILDKQHQLSRVRGGATAVVSRARLVLHDASVAQKRDVNTVAKRAIGARAAALVGPDDFVYIDAGTSTMQLAEAITQTEATYFTNSIPHAQLLLAKGCKTYLPGGMVKPLTEALVGEATIASLENLHFTLGFWGTNGISREAGFTTPEYSEAKVKEVSMGHTMRRYVLADQSKFDQVSLVTFASFEDATILTDRLPPDGSFQDADNVVEVGSSS</sequence>
<evidence type="ECO:0000313" key="5">
    <source>
        <dbReference type="EMBL" id="MCR9035547.1"/>
    </source>
</evidence>
<dbReference type="SUPFAM" id="SSF100950">
    <property type="entry name" value="NagB/RpiA/CoA transferase-like"/>
    <property type="match status" value="1"/>
</dbReference>
<organism evidence="5 6">
    <name type="scientific">Tractidigestivibacter montrealensis</name>
    <dbReference type="NCBI Taxonomy" id="2972466"/>
    <lineage>
        <taxon>Bacteria</taxon>
        <taxon>Bacillati</taxon>
        <taxon>Actinomycetota</taxon>
        <taxon>Coriobacteriia</taxon>
        <taxon>Coriobacteriales</taxon>
        <taxon>Atopobiaceae</taxon>
        <taxon>Tractidigestivibacter</taxon>
    </lineage>
</organism>
<dbReference type="InterPro" id="IPR037171">
    <property type="entry name" value="NagB/RpiA_transferase-like"/>
</dbReference>
<evidence type="ECO:0000313" key="6">
    <source>
        <dbReference type="Proteomes" id="UP001204320"/>
    </source>
</evidence>
<dbReference type="SMART" id="SM00420">
    <property type="entry name" value="HTH_DEOR"/>
    <property type="match status" value="1"/>
</dbReference>
<accession>A0ABT1Z5R8</accession>
<evidence type="ECO:0000256" key="2">
    <source>
        <dbReference type="ARBA" id="ARBA00023125"/>
    </source>
</evidence>
<dbReference type="Gene3D" id="1.10.10.10">
    <property type="entry name" value="Winged helix-like DNA-binding domain superfamily/Winged helix DNA-binding domain"/>
    <property type="match status" value="1"/>
</dbReference>
<dbReference type="SUPFAM" id="SSF46785">
    <property type="entry name" value="Winged helix' DNA-binding domain"/>
    <property type="match status" value="1"/>
</dbReference>
<dbReference type="PRINTS" id="PR00037">
    <property type="entry name" value="HTHLACR"/>
</dbReference>
<dbReference type="PANTHER" id="PTHR30363">
    <property type="entry name" value="HTH-TYPE TRANSCRIPTIONAL REGULATOR SRLR-RELATED"/>
    <property type="match status" value="1"/>
</dbReference>
<dbReference type="InterPro" id="IPR036390">
    <property type="entry name" value="WH_DNA-bd_sf"/>
</dbReference>
<dbReference type="Pfam" id="PF00455">
    <property type="entry name" value="DeoRC"/>
    <property type="match status" value="1"/>
</dbReference>
<dbReference type="Pfam" id="PF08220">
    <property type="entry name" value="HTH_DeoR"/>
    <property type="match status" value="1"/>
</dbReference>
<dbReference type="InterPro" id="IPR050313">
    <property type="entry name" value="Carb_Metab_HTH_regulators"/>
</dbReference>
<dbReference type="SMART" id="SM01134">
    <property type="entry name" value="DeoRC"/>
    <property type="match status" value="1"/>
</dbReference>
<keyword evidence="3" id="KW-0804">Transcription</keyword>
<comment type="caution">
    <text evidence="5">The sequence shown here is derived from an EMBL/GenBank/DDBJ whole genome shotgun (WGS) entry which is preliminary data.</text>
</comment>
<name>A0ABT1Z5R8_9ACTN</name>
<evidence type="ECO:0000256" key="3">
    <source>
        <dbReference type="ARBA" id="ARBA00023163"/>
    </source>
</evidence>
<gene>
    <name evidence="5" type="ORF">NVS32_01045</name>
</gene>
<evidence type="ECO:0000259" key="4">
    <source>
        <dbReference type="PROSITE" id="PS51000"/>
    </source>
</evidence>
<keyword evidence="2 5" id="KW-0238">DNA-binding</keyword>
<keyword evidence="1" id="KW-0805">Transcription regulation</keyword>
<dbReference type="RefSeq" id="WP_118078516.1">
    <property type="nucleotide sequence ID" value="NZ_JANSKA010000001.1"/>
</dbReference>
<dbReference type="PROSITE" id="PS51000">
    <property type="entry name" value="HTH_DEOR_2"/>
    <property type="match status" value="1"/>
</dbReference>
<dbReference type="InterPro" id="IPR001034">
    <property type="entry name" value="DeoR_HTH"/>
</dbReference>
<proteinExistence type="predicted"/>
<reference evidence="5 6" key="1">
    <citation type="submission" date="2022-08" db="EMBL/GenBank/DDBJ databases">
        <title>Tractidigestivibacter montrealensis type strain KD21.</title>
        <authorList>
            <person name="Diop K."/>
            <person name="Richard C."/>
            <person name="Routy B."/>
        </authorList>
    </citation>
    <scope>NUCLEOTIDE SEQUENCE [LARGE SCALE GENOMIC DNA]</scope>
    <source>
        <strain evidence="5 6">KD21</strain>
    </source>
</reference>
<dbReference type="InterPro" id="IPR036388">
    <property type="entry name" value="WH-like_DNA-bd_sf"/>
</dbReference>
<keyword evidence="6" id="KW-1185">Reference proteome</keyword>
<protein>
    <submittedName>
        <fullName evidence="5">DeoR/GlpR family DNA-binding transcription regulator</fullName>
    </submittedName>
</protein>
<dbReference type="EMBL" id="JANSKA010000001">
    <property type="protein sequence ID" value="MCR9035547.1"/>
    <property type="molecule type" value="Genomic_DNA"/>
</dbReference>